<gene>
    <name evidence="1" type="ORF">CXQ85_004824</name>
</gene>
<dbReference type="STRING" id="45357.A0A2V1AWI7"/>
<evidence type="ECO:0000313" key="2">
    <source>
        <dbReference type="Proteomes" id="UP000244309"/>
    </source>
</evidence>
<organism evidence="1 2">
    <name type="scientific">Candidozyma haemuli</name>
    <dbReference type="NCBI Taxonomy" id="45357"/>
    <lineage>
        <taxon>Eukaryota</taxon>
        <taxon>Fungi</taxon>
        <taxon>Dikarya</taxon>
        <taxon>Ascomycota</taxon>
        <taxon>Saccharomycotina</taxon>
        <taxon>Pichiomycetes</taxon>
        <taxon>Metschnikowiaceae</taxon>
        <taxon>Candidozyma</taxon>
    </lineage>
</organism>
<evidence type="ECO:0008006" key="3">
    <source>
        <dbReference type="Google" id="ProtNLM"/>
    </source>
</evidence>
<dbReference type="RefSeq" id="XP_025343094.1">
    <property type="nucleotide sequence ID" value="XM_025488432.1"/>
</dbReference>
<dbReference type="OrthoDB" id="4073963at2759"/>
<comment type="caution">
    <text evidence="1">The sequence shown here is derived from an EMBL/GenBank/DDBJ whole genome shotgun (WGS) entry which is preliminary data.</text>
</comment>
<dbReference type="GeneID" id="37010154"/>
<name>A0A2V1AWI7_9ASCO</name>
<dbReference type="AlphaFoldDB" id="A0A2V1AWI7"/>
<proteinExistence type="predicted"/>
<sequence>MSFYPQLSRGYEPYDSNIANWVLYDTLPQLPDMSQRPRSFRSLASTGKKHLMKDFITDQFERFRYKVDQPVDNGRDISLEEFRKLAQQTEYEEEKKTSRKSRYSSYFRKEPEQRGVMLFDLPADASVCDVVSRVRGGPIERVVPGTCPEPFLEVHFLHSKSADSFAKYARTGLFVVNGTKPVVSRRPFELVKIHPVEDYVMAAATKNKATRVIELSIPFKAPSATSSSGKYPKPSQWYVSGLDITDIRRDLVQFGSIVEVRPVIATECTISIQFMSIAESILAMSSFSLYGTYHHTKYRGWKVEYGKDPADVPCFNV</sequence>
<protein>
    <recommendedName>
        <fullName evidence="3">RRM domain-containing protein</fullName>
    </recommendedName>
</protein>
<reference evidence="1 2" key="1">
    <citation type="submission" date="2017-12" db="EMBL/GenBank/DDBJ databases">
        <title>Genome Sequence of a Multidrug-Resistant Candida haemulonii Isolate from a Patient with Chronic Leg Ulcers in Israel.</title>
        <authorList>
            <person name="Chow N.A."/>
            <person name="Gade L."/>
            <person name="Batra D."/>
            <person name="Rowe L.A."/>
            <person name="Ben-Ami R."/>
            <person name="Loparev V.N."/>
            <person name="Litvintseva A.P."/>
        </authorList>
    </citation>
    <scope>NUCLEOTIDE SEQUENCE [LARGE SCALE GENOMIC DNA]</scope>
    <source>
        <strain evidence="1 2">B11899</strain>
    </source>
</reference>
<evidence type="ECO:0000313" key="1">
    <source>
        <dbReference type="EMBL" id="PVH22154.1"/>
    </source>
</evidence>
<dbReference type="Proteomes" id="UP000244309">
    <property type="component" value="Unassembled WGS sequence"/>
</dbReference>
<accession>A0A2V1AWI7</accession>
<dbReference type="EMBL" id="PKFO01000006">
    <property type="protein sequence ID" value="PVH22154.1"/>
    <property type="molecule type" value="Genomic_DNA"/>
</dbReference>
<dbReference type="VEuPathDB" id="FungiDB:CXQ85_004824"/>
<keyword evidence="2" id="KW-1185">Reference proteome</keyword>